<dbReference type="Pfam" id="PF04018">
    <property type="entry name" value="VCA0040-like"/>
    <property type="match status" value="1"/>
</dbReference>
<proteinExistence type="predicted"/>
<dbReference type="AlphaFoldDB" id="A0A9D1N549"/>
<feature type="transmembrane region" description="Helical" evidence="1">
    <location>
        <begin position="262"/>
        <end position="282"/>
    </location>
</feature>
<evidence type="ECO:0000313" key="2">
    <source>
        <dbReference type="EMBL" id="HIU94912.1"/>
    </source>
</evidence>
<feature type="transmembrane region" description="Helical" evidence="1">
    <location>
        <begin position="238"/>
        <end position="255"/>
    </location>
</feature>
<feature type="transmembrane region" description="Helical" evidence="1">
    <location>
        <begin position="104"/>
        <end position="122"/>
    </location>
</feature>
<sequence length="293" mass="31462">MEQEPRAVAETDDAQRYAHMGPGLWLLRVLHGALIGAGAILPGISGGVLCVMFGIYRPMMALLAHPFRTFRIYYRLFIPVILGWAVGFFALAGAVNLLMEASDAVAVSLFIGLIAGMVPSLYRDAGKYGHGRTGWLSTGVAFALLFALLLYLQEGVEMDIEGNLGWFLFCGAVWGLSLVAPGLSSSSILIFLGLYQEMTEGIARFDLGVIVPVAVGILGTALLTARFVNGLFERHHTVAYHAILGVVAASTLMIVPLEFDGVLELLLSLACAALGFLAAWGMDRYGQRVRPEA</sequence>
<dbReference type="PANTHER" id="PTHR37308:SF1">
    <property type="entry name" value="POLYPRENYL-PHOSPHATE TRANSPORTER"/>
    <property type="match status" value="1"/>
</dbReference>
<evidence type="ECO:0000313" key="3">
    <source>
        <dbReference type="Proteomes" id="UP000824128"/>
    </source>
</evidence>
<feature type="transmembrane region" description="Helical" evidence="1">
    <location>
        <begin position="164"/>
        <end position="195"/>
    </location>
</feature>
<dbReference type="InterPro" id="IPR007163">
    <property type="entry name" value="VCA0040-like"/>
</dbReference>
<feature type="transmembrane region" description="Helical" evidence="1">
    <location>
        <begin position="207"/>
        <end position="232"/>
    </location>
</feature>
<organism evidence="2 3">
    <name type="scientific">Candidatus Aphodomorpha intestinavium</name>
    <dbReference type="NCBI Taxonomy" id="2840672"/>
    <lineage>
        <taxon>Bacteria</taxon>
        <taxon>Bacillati</taxon>
        <taxon>Bacillota</taxon>
        <taxon>Clostridia</taxon>
        <taxon>Eubacteriales</taxon>
        <taxon>Candidatus Aphodomorpha</taxon>
    </lineage>
</organism>
<gene>
    <name evidence="2" type="ORF">IAD24_07100</name>
</gene>
<evidence type="ECO:0000256" key="1">
    <source>
        <dbReference type="SAM" id="Phobius"/>
    </source>
</evidence>
<accession>A0A9D1N549</accession>
<protein>
    <submittedName>
        <fullName evidence="2">DUF368 domain-containing protein</fullName>
    </submittedName>
</protein>
<reference evidence="2" key="1">
    <citation type="submission" date="2020-10" db="EMBL/GenBank/DDBJ databases">
        <authorList>
            <person name="Gilroy R."/>
        </authorList>
    </citation>
    <scope>NUCLEOTIDE SEQUENCE</scope>
    <source>
        <strain evidence="2">ChiGjej2B2-16831</strain>
    </source>
</reference>
<keyword evidence="1" id="KW-0812">Transmembrane</keyword>
<reference evidence="2" key="2">
    <citation type="journal article" date="2021" name="PeerJ">
        <title>Extensive microbial diversity within the chicken gut microbiome revealed by metagenomics and culture.</title>
        <authorList>
            <person name="Gilroy R."/>
            <person name="Ravi A."/>
            <person name="Getino M."/>
            <person name="Pursley I."/>
            <person name="Horton D.L."/>
            <person name="Alikhan N.F."/>
            <person name="Baker D."/>
            <person name="Gharbi K."/>
            <person name="Hall N."/>
            <person name="Watson M."/>
            <person name="Adriaenssens E.M."/>
            <person name="Foster-Nyarko E."/>
            <person name="Jarju S."/>
            <person name="Secka A."/>
            <person name="Antonio M."/>
            <person name="Oren A."/>
            <person name="Chaudhuri R.R."/>
            <person name="La Ragione R."/>
            <person name="Hildebrand F."/>
            <person name="Pallen M.J."/>
        </authorList>
    </citation>
    <scope>NUCLEOTIDE SEQUENCE</scope>
    <source>
        <strain evidence="2">ChiGjej2B2-16831</strain>
    </source>
</reference>
<comment type="caution">
    <text evidence="2">The sequence shown here is derived from an EMBL/GenBank/DDBJ whole genome shotgun (WGS) entry which is preliminary data.</text>
</comment>
<feature type="transmembrane region" description="Helical" evidence="1">
    <location>
        <begin position="29"/>
        <end position="55"/>
    </location>
</feature>
<keyword evidence="1" id="KW-0472">Membrane</keyword>
<feature type="transmembrane region" description="Helical" evidence="1">
    <location>
        <begin position="76"/>
        <end position="98"/>
    </location>
</feature>
<dbReference type="EMBL" id="DVNZ01000226">
    <property type="protein sequence ID" value="HIU94912.1"/>
    <property type="molecule type" value="Genomic_DNA"/>
</dbReference>
<keyword evidence="1" id="KW-1133">Transmembrane helix</keyword>
<name>A0A9D1N549_9FIRM</name>
<dbReference type="Proteomes" id="UP000824128">
    <property type="component" value="Unassembled WGS sequence"/>
</dbReference>
<dbReference type="PANTHER" id="PTHR37308">
    <property type="entry name" value="INTEGRAL MEMBRANE PROTEIN"/>
    <property type="match status" value="1"/>
</dbReference>
<feature type="transmembrane region" description="Helical" evidence="1">
    <location>
        <begin position="134"/>
        <end position="152"/>
    </location>
</feature>